<evidence type="ECO:0000259" key="5">
    <source>
        <dbReference type="Pfam" id="PF07992"/>
    </source>
</evidence>
<protein>
    <submittedName>
        <fullName evidence="7">NAD(P)/FAD-dependent oxidoreductase</fullName>
    </submittedName>
</protein>
<dbReference type="PANTHER" id="PTHR43429">
    <property type="entry name" value="PYRIDINE NUCLEOTIDE-DISULFIDE OXIDOREDUCTASE DOMAIN-CONTAINING"/>
    <property type="match status" value="1"/>
</dbReference>
<dbReference type="InterPro" id="IPR041575">
    <property type="entry name" value="Rubredoxin_C"/>
</dbReference>
<evidence type="ECO:0000256" key="2">
    <source>
        <dbReference type="ARBA" id="ARBA00006442"/>
    </source>
</evidence>
<dbReference type="InterPro" id="IPR036188">
    <property type="entry name" value="FAD/NAD-bd_sf"/>
</dbReference>
<gene>
    <name evidence="7" type="ORF">DNK49_05405</name>
</gene>
<evidence type="ECO:0000313" key="8">
    <source>
        <dbReference type="Proteomes" id="UP000248259"/>
    </source>
</evidence>
<accession>A0A323V1G3</accession>
<proteinExistence type="inferred from homology"/>
<dbReference type="GO" id="GO:0016491">
    <property type="term" value="F:oxidoreductase activity"/>
    <property type="evidence" value="ECO:0007669"/>
    <property type="project" value="InterPro"/>
</dbReference>
<dbReference type="Proteomes" id="UP000248259">
    <property type="component" value="Unassembled WGS sequence"/>
</dbReference>
<keyword evidence="4" id="KW-0274">FAD</keyword>
<feature type="domain" description="FAD/NAD(P)-binding" evidence="5">
    <location>
        <begin position="5"/>
        <end position="286"/>
    </location>
</feature>
<evidence type="ECO:0000313" key="7">
    <source>
        <dbReference type="EMBL" id="PZA17306.1"/>
    </source>
</evidence>
<reference evidence="7 8" key="1">
    <citation type="submission" date="2018-06" db="EMBL/GenBank/DDBJ databases">
        <title>Azoarcus communis strain SWub3 genome.</title>
        <authorList>
            <person name="Zorraquino Salvo V."/>
            <person name="Toubiana D."/>
            <person name="Blumwald E."/>
        </authorList>
    </citation>
    <scope>NUCLEOTIDE SEQUENCE [LARGE SCALE GENOMIC DNA]</scope>
    <source>
        <strain evidence="7 8">SWub3</strain>
    </source>
</reference>
<dbReference type="PRINTS" id="PR00368">
    <property type="entry name" value="FADPNR"/>
</dbReference>
<keyword evidence="3" id="KW-0285">Flavoprotein</keyword>
<dbReference type="EMBL" id="QKOE01000003">
    <property type="protein sequence ID" value="PZA17306.1"/>
    <property type="molecule type" value="Genomic_DNA"/>
</dbReference>
<dbReference type="InterPro" id="IPR050260">
    <property type="entry name" value="FAD-bd_OxRdtase"/>
</dbReference>
<comment type="similarity">
    <text evidence="2">Belongs to the FAD-dependent oxidoreductase family.</text>
</comment>
<dbReference type="Gene3D" id="3.50.50.60">
    <property type="entry name" value="FAD/NAD(P)-binding domain"/>
    <property type="match status" value="2"/>
</dbReference>
<dbReference type="SUPFAM" id="SSF51905">
    <property type="entry name" value="FAD/NAD(P)-binding domain"/>
    <property type="match status" value="2"/>
</dbReference>
<dbReference type="Pfam" id="PF18267">
    <property type="entry name" value="Rubredoxin_C"/>
    <property type="match status" value="1"/>
</dbReference>
<sequence>MQKQKLVMVGNGMAGVKTLEELLKLVPDRYDITVFGAEPHGNYNRILLSPVLAGEMSLPDIMLNDLDWYRAHGIALHAGRQVVEIDRVRRIVRADDGTEARYDRLLLATGSVPFILPVPGKDLPGVIAYRDIADTEAMIEAANQHRHAVVIGAGLLGLEAANGLALRGMAVTVVHLGNWIMERQLDRPAAELLQATLEAKGMRFCLAAQTAELVSGEGGRVAEVRLKDGRSIPADLVVMAAGIRPNTTLAERARLLCERGIVVSDTLQTVTDPRIYAVGECAMHRGIAYGLVAPLFEQAKVCANHLAGYGIGRYPGSVTSTKLKVTGVDVFSAGNFMGGEGCDEIVLHDRPGGVYKKLVLKGDQLAGAVMVGDTADGAWLFQLVREGRSVADMRERLMFGPAVAEAATA</sequence>
<comment type="caution">
    <text evidence="7">The sequence shown here is derived from an EMBL/GenBank/DDBJ whole genome shotgun (WGS) entry which is preliminary data.</text>
</comment>
<dbReference type="FunFam" id="3.50.50.60:FF:000033">
    <property type="entry name" value="Nitrite reductase [NAD(P)H], large subunit"/>
    <property type="match status" value="1"/>
</dbReference>
<dbReference type="Gene3D" id="3.30.390.30">
    <property type="match status" value="1"/>
</dbReference>
<dbReference type="InterPro" id="IPR016156">
    <property type="entry name" value="FAD/NAD-linked_Rdtase_dimer_sf"/>
</dbReference>
<evidence type="ECO:0000256" key="1">
    <source>
        <dbReference type="ARBA" id="ARBA00001974"/>
    </source>
</evidence>
<dbReference type="InterPro" id="IPR023753">
    <property type="entry name" value="FAD/NAD-binding_dom"/>
</dbReference>
<organism evidence="7 8">
    <name type="scientific">Parazoarcus communis SWub3 = DSM 12120</name>
    <dbReference type="NCBI Taxonomy" id="1121029"/>
    <lineage>
        <taxon>Bacteria</taxon>
        <taxon>Pseudomonadati</taxon>
        <taxon>Pseudomonadota</taxon>
        <taxon>Betaproteobacteria</taxon>
        <taxon>Rhodocyclales</taxon>
        <taxon>Zoogloeaceae</taxon>
        <taxon>Parazoarcus</taxon>
    </lineage>
</organism>
<feature type="domain" description="NADH-rubredoxin oxidoreductase C-terminal" evidence="6">
    <location>
        <begin position="320"/>
        <end position="387"/>
    </location>
</feature>
<evidence type="ECO:0000259" key="6">
    <source>
        <dbReference type="Pfam" id="PF18267"/>
    </source>
</evidence>
<dbReference type="PRINTS" id="PR00411">
    <property type="entry name" value="PNDRDTASEI"/>
</dbReference>
<comment type="cofactor">
    <cofactor evidence="1">
        <name>FAD</name>
        <dbReference type="ChEBI" id="CHEBI:57692"/>
    </cofactor>
</comment>
<evidence type="ECO:0000256" key="4">
    <source>
        <dbReference type="ARBA" id="ARBA00022827"/>
    </source>
</evidence>
<keyword evidence="8" id="KW-1185">Reference proteome</keyword>
<dbReference type="AlphaFoldDB" id="A0A323V1G3"/>
<name>A0A323V1G3_9RHOO</name>
<evidence type="ECO:0000256" key="3">
    <source>
        <dbReference type="ARBA" id="ARBA00022630"/>
    </source>
</evidence>
<dbReference type="OrthoDB" id="9768666at2"/>
<dbReference type="PANTHER" id="PTHR43429:SF3">
    <property type="entry name" value="NITRITE REDUCTASE [NAD(P)H]"/>
    <property type="match status" value="1"/>
</dbReference>
<dbReference type="Pfam" id="PF07992">
    <property type="entry name" value="Pyr_redox_2"/>
    <property type="match status" value="1"/>
</dbReference>